<sequence>MQYFSIIIVINPINQIAEKKFFVPQEFGPFRIIVRGIVLFLVVLVAESIPTFGPLLDLSGGSTQTSTALIYPCICYLFLNASEQKFKLKETNKNIKIKFNENKVTFYSEYNEYATLKELILLNYKLNNFLFFLVS</sequence>
<name>A0A6V7W612_MELEN</name>
<dbReference type="OrthoDB" id="655540at2759"/>
<accession>A0A6V7W612</accession>
<comment type="caution">
    <text evidence="7">The sequence shown here is derived from an EMBL/GenBank/DDBJ whole genome shotgun (WGS) entry which is preliminary data.</text>
</comment>
<organism evidence="7 8">
    <name type="scientific">Meloidogyne enterolobii</name>
    <name type="common">Root-knot nematode worm</name>
    <name type="synonym">Meloidogyne mayaguensis</name>
    <dbReference type="NCBI Taxonomy" id="390850"/>
    <lineage>
        <taxon>Eukaryota</taxon>
        <taxon>Metazoa</taxon>
        <taxon>Ecdysozoa</taxon>
        <taxon>Nematoda</taxon>
        <taxon>Chromadorea</taxon>
        <taxon>Rhabditida</taxon>
        <taxon>Tylenchina</taxon>
        <taxon>Tylenchomorpha</taxon>
        <taxon>Tylenchoidea</taxon>
        <taxon>Meloidogynidae</taxon>
        <taxon>Meloidogyninae</taxon>
        <taxon>Meloidogyne</taxon>
    </lineage>
</organism>
<dbReference type="Pfam" id="PF01490">
    <property type="entry name" value="Aa_trans"/>
    <property type="match status" value="1"/>
</dbReference>
<dbReference type="EMBL" id="CAJEWN010000410">
    <property type="protein sequence ID" value="CAD2181751.1"/>
    <property type="molecule type" value="Genomic_DNA"/>
</dbReference>
<evidence type="ECO:0000256" key="4">
    <source>
        <dbReference type="ARBA" id="ARBA00023136"/>
    </source>
</evidence>
<dbReference type="InterPro" id="IPR013057">
    <property type="entry name" value="AA_transpt_TM"/>
</dbReference>
<gene>
    <name evidence="7" type="ORF">MENT_LOCUS33912</name>
</gene>
<evidence type="ECO:0000256" key="3">
    <source>
        <dbReference type="ARBA" id="ARBA00022989"/>
    </source>
</evidence>
<reference evidence="7 8" key="1">
    <citation type="submission" date="2020-08" db="EMBL/GenBank/DDBJ databases">
        <authorList>
            <person name="Koutsovoulos G."/>
            <person name="Danchin GJ E."/>
        </authorList>
    </citation>
    <scope>NUCLEOTIDE SEQUENCE [LARGE SCALE GENOMIC DNA]</scope>
</reference>
<keyword evidence="4 5" id="KW-0472">Membrane</keyword>
<feature type="domain" description="Amino acid transporter transmembrane" evidence="6">
    <location>
        <begin position="4"/>
        <end position="87"/>
    </location>
</feature>
<evidence type="ECO:0000259" key="6">
    <source>
        <dbReference type="Pfam" id="PF01490"/>
    </source>
</evidence>
<evidence type="ECO:0000256" key="2">
    <source>
        <dbReference type="ARBA" id="ARBA00022692"/>
    </source>
</evidence>
<keyword evidence="3 5" id="KW-1133">Transmembrane helix</keyword>
<dbReference type="Proteomes" id="UP000580250">
    <property type="component" value="Unassembled WGS sequence"/>
</dbReference>
<feature type="transmembrane region" description="Helical" evidence="5">
    <location>
        <begin position="32"/>
        <end position="52"/>
    </location>
</feature>
<dbReference type="GO" id="GO:0016020">
    <property type="term" value="C:membrane"/>
    <property type="evidence" value="ECO:0007669"/>
    <property type="project" value="UniProtKB-SubCell"/>
</dbReference>
<keyword evidence="2 5" id="KW-0812">Transmembrane</keyword>
<evidence type="ECO:0000256" key="1">
    <source>
        <dbReference type="ARBA" id="ARBA00004370"/>
    </source>
</evidence>
<proteinExistence type="predicted"/>
<feature type="transmembrane region" description="Helical" evidence="5">
    <location>
        <begin position="58"/>
        <end position="79"/>
    </location>
</feature>
<protein>
    <recommendedName>
        <fullName evidence="6">Amino acid transporter transmembrane domain-containing protein</fullName>
    </recommendedName>
</protein>
<dbReference type="AlphaFoldDB" id="A0A6V7W612"/>
<evidence type="ECO:0000256" key="5">
    <source>
        <dbReference type="SAM" id="Phobius"/>
    </source>
</evidence>
<comment type="subcellular location">
    <subcellularLocation>
        <location evidence="1">Membrane</location>
    </subcellularLocation>
</comment>
<evidence type="ECO:0000313" key="7">
    <source>
        <dbReference type="EMBL" id="CAD2181751.1"/>
    </source>
</evidence>
<evidence type="ECO:0000313" key="8">
    <source>
        <dbReference type="Proteomes" id="UP000580250"/>
    </source>
</evidence>